<evidence type="ECO:0000313" key="3">
    <source>
        <dbReference type="Proteomes" id="UP001167160"/>
    </source>
</evidence>
<feature type="region of interest" description="Disordered" evidence="1">
    <location>
        <begin position="1"/>
        <end position="46"/>
    </location>
</feature>
<keyword evidence="3" id="KW-1185">Reference proteome</keyword>
<protein>
    <submittedName>
        <fullName evidence="2">Uncharacterized protein</fullName>
    </submittedName>
</protein>
<gene>
    <name evidence="2" type="ORF">M1E25_01815</name>
</gene>
<sequence>MPGAVRCGAVGTGTPGVTGRGGRPFRPSGRPAAGDGSDRDELATVAPPAGIELRLLREGVDPDRVHLR</sequence>
<proteinExistence type="predicted"/>
<feature type="compositionally biased region" description="Gly residues" evidence="1">
    <location>
        <begin position="10"/>
        <end position="22"/>
    </location>
</feature>
<reference evidence="2" key="1">
    <citation type="journal article" date="2023" name="Int. J. Syst. Evol. Microbiol.">
        <title>Streptomyces meridianus sp. nov. isolated from brackish water of the Tagus estuary in Alcochete, Portugal.</title>
        <authorList>
            <person name="Santos J.D.N."/>
            <person name="Klimek D."/>
            <person name="Calusinska M."/>
            <person name="Lobo Da Cunha A."/>
            <person name="Catita J."/>
            <person name="Goncalves H."/>
            <person name="Gonzalez I."/>
            <person name="Reyes F."/>
            <person name="Lage O.M."/>
        </authorList>
    </citation>
    <scope>NUCLEOTIDE SEQUENCE</scope>
    <source>
        <strain evidence="2">MTZ3.1</strain>
    </source>
</reference>
<evidence type="ECO:0000256" key="1">
    <source>
        <dbReference type="SAM" id="MobiDB-lite"/>
    </source>
</evidence>
<name>A0ABT0X0L3_9ACTN</name>
<comment type="caution">
    <text evidence="2">The sequence shown here is derived from an EMBL/GenBank/DDBJ whole genome shotgun (WGS) entry which is preliminary data.</text>
</comment>
<organism evidence="2 3">
    <name type="scientific">Streptomyces meridianus</name>
    <dbReference type="NCBI Taxonomy" id="2938945"/>
    <lineage>
        <taxon>Bacteria</taxon>
        <taxon>Bacillati</taxon>
        <taxon>Actinomycetota</taxon>
        <taxon>Actinomycetes</taxon>
        <taxon>Kitasatosporales</taxon>
        <taxon>Streptomycetaceae</taxon>
        <taxon>Streptomyces</taxon>
    </lineage>
</organism>
<dbReference type="EMBL" id="JAMQGM010000002">
    <property type="protein sequence ID" value="MCM2576099.1"/>
    <property type="molecule type" value="Genomic_DNA"/>
</dbReference>
<dbReference type="RefSeq" id="WP_251408378.1">
    <property type="nucleotide sequence ID" value="NZ_JAMQGM010000002.1"/>
</dbReference>
<dbReference type="Proteomes" id="UP001167160">
    <property type="component" value="Unassembled WGS sequence"/>
</dbReference>
<accession>A0ABT0X0L3</accession>
<evidence type="ECO:0000313" key="2">
    <source>
        <dbReference type="EMBL" id="MCM2576099.1"/>
    </source>
</evidence>